<dbReference type="NCBIfam" id="TIGR01414">
    <property type="entry name" value="autotrans_barl"/>
    <property type="match status" value="1"/>
</dbReference>
<gene>
    <name evidence="3" type="ORF">ABIE08_003311</name>
</gene>
<dbReference type="InterPro" id="IPR006315">
    <property type="entry name" value="OM_autotransptr_brl_dom"/>
</dbReference>
<dbReference type="PROSITE" id="PS51208">
    <property type="entry name" value="AUTOTRANSPORTER"/>
    <property type="match status" value="1"/>
</dbReference>
<dbReference type="InterPro" id="IPR036709">
    <property type="entry name" value="Autotransporte_beta_dom_sf"/>
</dbReference>
<dbReference type="InterPro" id="IPR011050">
    <property type="entry name" value="Pectin_lyase_fold/virulence"/>
</dbReference>
<dbReference type="Gene3D" id="2.40.128.130">
    <property type="entry name" value="Autotransporter beta-domain"/>
    <property type="match status" value="1"/>
</dbReference>
<feature type="domain" description="Autotransporter" evidence="2">
    <location>
        <begin position="907"/>
        <end position="1192"/>
    </location>
</feature>
<dbReference type="InterPro" id="IPR012332">
    <property type="entry name" value="Autotransporter_pectin_lyase_C"/>
</dbReference>
<feature type="region of interest" description="Disordered" evidence="1">
    <location>
        <begin position="1"/>
        <end position="23"/>
    </location>
</feature>
<keyword evidence="4" id="KW-1185">Reference proteome</keyword>
<dbReference type="InterPro" id="IPR005546">
    <property type="entry name" value="Autotransporte_beta"/>
</dbReference>
<dbReference type="Proteomes" id="UP001549321">
    <property type="component" value="Unassembled WGS sequence"/>
</dbReference>
<dbReference type="SUPFAM" id="SSF51126">
    <property type="entry name" value="Pectin lyase-like"/>
    <property type="match status" value="1"/>
</dbReference>
<dbReference type="PANTHER" id="PTHR35037:SF3">
    <property type="entry name" value="C-TERMINAL REGION OF AIDA-LIKE PROTEIN"/>
    <property type="match status" value="1"/>
</dbReference>
<evidence type="ECO:0000259" key="2">
    <source>
        <dbReference type="PROSITE" id="PS51208"/>
    </source>
</evidence>
<dbReference type="Gene3D" id="2.160.20.20">
    <property type="match status" value="1"/>
</dbReference>
<dbReference type="Pfam" id="PF18883">
    <property type="entry name" value="AC_1"/>
    <property type="match status" value="1"/>
</dbReference>
<dbReference type="InterPro" id="IPR043990">
    <property type="entry name" value="AC_1"/>
</dbReference>
<name>A0ABV2R3X4_9HYPH</name>
<dbReference type="SMART" id="SM00710">
    <property type="entry name" value="PbH1"/>
    <property type="match status" value="9"/>
</dbReference>
<evidence type="ECO:0000313" key="3">
    <source>
        <dbReference type="EMBL" id="MET4635365.1"/>
    </source>
</evidence>
<accession>A0ABV2R3X4</accession>
<dbReference type="EMBL" id="JBEPSM010000002">
    <property type="protein sequence ID" value="MET4635365.1"/>
    <property type="molecule type" value="Genomic_DNA"/>
</dbReference>
<comment type="caution">
    <text evidence="3">The sequence shown here is derived from an EMBL/GenBank/DDBJ whole genome shotgun (WGS) entry which is preliminary data.</text>
</comment>
<dbReference type="RefSeq" id="WP_354552664.1">
    <property type="nucleotide sequence ID" value="NZ_JBEPSM010000002.1"/>
</dbReference>
<dbReference type="Pfam" id="PF03797">
    <property type="entry name" value="Autotransporter"/>
    <property type="match status" value="1"/>
</dbReference>
<evidence type="ECO:0000313" key="4">
    <source>
        <dbReference type="Proteomes" id="UP001549321"/>
    </source>
</evidence>
<sequence>MTSTIPSILPGQPSRDHDHQGHTGWRSLLVRGGRATKYKGIVGGVAPQSVGRESATFAVGTISLLALGGLLLSTPASYAGDCTALPASVCSGAADSANDTTQTFTGSDISIVTDPGFGLDVASGNAITSTSGTDGFSFDDANGSAITGNNYGLEIHNSSSGDIVVKSDGHITGTNWDAIEATNNAGTGDIIVEANDLDAGRRGVEAVNNGTGVIDIKVSGTINSGWDGILASGGAASTGIKIDAYDINAGTHGIDISGNAGTGDVSVKANNIDAVNNGINVDTSPNTGNFTVDVNKITSGDNGIYGFASGNGEVKITVHDSIVADDNGIWLDVNASAGAGAVNIDVGNIDAGNEGINVDTNANTTDLTITANDITSGASGIHFTHSGSGDISITAHDIDAGEDIELFAFGIWSDTAVSTHDFTIDVNSIKSGDDGIYGFHSGDGEVNITVRDSIVSGDDGIEFYADNAAVGKVNITVNDVKGRDNGVYVGTASAALADQTLNDLNVTTTGHIEAGSGWGIWTQTNDNVLTNITVKNGSVIESASGFAIGNYIGDSHVIIENATEIADDPNTVEVEKNSVNGAVQLGLGGDRLDLHGGFSGITEVNGGYGGTNTDDILNLYDANSTYNANNIVGWDVFNVSNSYLTLDGPLGNLNVGTAGVAGTGIFLTNGSTLESNQHGLNILGNLTLDSGTTFLSDVNDDAGNPGRGDTYITGFLTNGGTVSIADGAADDDLQVNGLYTGNNGTLVVDTVLGDDTSATDTMTFLGGTAEGATSVVVNNIGGTGAQTVEGIKIINVSGASDGAFSLVGDYEIAGQQAVLGGAYGYTLWKNGISTPDDGDWYLRSQLAPTGSNPGGLLYQPGAPVFEAYAGVLLGLNSLSTLQQRVGNRSWSGGAVDTDSKLAGEPLSGIEGRGIWGRIEAAHTSIDPAVSTTGSNYDFDTLKFQAGVDFSVLENESGKLIGAVTGHYGHASADISSSFGNGSISTDGAGFGGTLTWYGNSGFYVDGQAQVSWYDSDLGSDVLGNLASGNDGTGYALSLETGKRIGLDNGLSLTPQAQLVYSSVDFDSFTQTYNGEDVAGVSLLNNDSLRGRLGLSLDQNKSWRAEDGLVSRSHVYGIANLYYEFLDGTSVDVSGATLASRSDRLWGGVGLGGSYDWNNDKYSIYGEGSVNTSLENVADSYDLKATAGFRVKW</sequence>
<organism evidence="3 4">
    <name type="scientific">Kaistia defluvii</name>
    <dbReference type="NCBI Taxonomy" id="410841"/>
    <lineage>
        <taxon>Bacteria</taxon>
        <taxon>Pseudomonadati</taxon>
        <taxon>Pseudomonadota</taxon>
        <taxon>Alphaproteobacteria</taxon>
        <taxon>Hyphomicrobiales</taxon>
        <taxon>Kaistiaceae</taxon>
        <taxon>Kaistia</taxon>
    </lineage>
</organism>
<evidence type="ECO:0000256" key="1">
    <source>
        <dbReference type="SAM" id="MobiDB-lite"/>
    </source>
</evidence>
<dbReference type="PANTHER" id="PTHR35037">
    <property type="entry name" value="C-TERMINAL REGION OF AIDA-LIKE PROTEIN"/>
    <property type="match status" value="1"/>
</dbReference>
<dbReference type="InterPro" id="IPR051551">
    <property type="entry name" value="Autotransporter_adhesion"/>
</dbReference>
<dbReference type="InterPro" id="IPR006626">
    <property type="entry name" value="PbH1"/>
</dbReference>
<dbReference type="CDD" id="cd01344">
    <property type="entry name" value="PL2_Passenger_AT"/>
    <property type="match status" value="1"/>
</dbReference>
<proteinExistence type="predicted"/>
<dbReference type="SMART" id="SM00869">
    <property type="entry name" value="Autotransporter"/>
    <property type="match status" value="1"/>
</dbReference>
<dbReference type="SUPFAM" id="SSF103515">
    <property type="entry name" value="Autotransporter"/>
    <property type="match status" value="1"/>
</dbReference>
<reference evidence="3 4" key="1">
    <citation type="submission" date="2024-06" db="EMBL/GenBank/DDBJ databases">
        <title>Sorghum-associated microbial communities from plants grown in Nebraska, USA.</title>
        <authorList>
            <person name="Schachtman D."/>
        </authorList>
    </citation>
    <scope>NUCLEOTIDE SEQUENCE [LARGE SCALE GENOMIC DNA]</scope>
    <source>
        <strain evidence="3 4">3207</strain>
    </source>
</reference>
<protein>
    <submittedName>
        <fullName evidence="3">Outer membrane autotransporter protein</fullName>
    </submittedName>
</protein>